<evidence type="ECO:0000256" key="3">
    <source>
        <dbReference type="ARBA" id="ARBA00022692"/>
    </source>
</evidence>
<organism evidence="14 15">
    <name type="scientific">Streptomyces bohaiensis</name>
    <dbReference type="NCBI Taxonomy" id="1431344"/>
    <lineage>
        <taxon>Bacteria</taxon>
        <taxon>Bacillati</taxon>
        <taxon>Actinomycetota</taxon>
        <taxon>Actinomycetes</taxon>
        <taxon>Kitasatosporales</taxon>
        <taxon>Streptomycetaceae</taxon>
        <taxon>Streptomyces</taxon>
    </lineage>
</organism>
<dbReference type="Pfam" id="PF04234">
    <property type="entry name" value="CopC"/>
    <property type="match status" value="1"/>
</dbReference>
<feature type="compositionally biased region" description="Low complexity" evidence="9">
    <location>
        <begin position="425"/>
        <end position="434"/>
    </location>
</feature>
<evidence type="ECO:0000256" key="10">
    <source>
        <dbReference type="SAM" id="Phobius"/>
    </source>
</evidence>
<comment type="subcellular location">
    <subcellularLocation>
        <location evidence="1">Cell membrane</location>
        <topology evidence="1">Multi-pass membrane protein</topology>
    </subcellularLocation>
</comment>
<feature type="domain" description="CopC" evidence="12">
    <location>
        <begin position="39"/>
        <end position="138"/>
    </location>
</feature>
<evidence type="ECO:0000256" key="5">
    <source>
        <dbReference type="ARBA" id="ARBA00022729"/>
    </source>
</evidence>
<dbReference type="Gene3D" id="2.60.40.1220">
    <property type="match status" value="1"/>
</dbReference>
<feature type="transmembrane region" description="Helical" evidence="10">
    <location>
        <begin position="326"/>
        <end position="346"/>
    </location>
</feature>
<evidence type="ECO:0000313" key="14">
    <source>
        <dbReference type="EMBL" id="NJQ16770.1"/>
    </source>
</evidence>
<dbReference type="InterPro" id="IPR032694">
    <property type="entry name" value="CopC/D"/>
</dbReference>
<evidence type="ECO:0000256" key="9">
    <source>
        <dbReference type="SAM" id="MobiDB-lite"/>
    </source>
</evidence>
<dbReference type="Pfam" id="PF05425">
    <property type="entry name" value="CopD"/>
    <property type="match status" value="1"/>
</dbReference>
<dbReference type="InterPro" id="IPR014756">
    <property type="entry name" value="Ig_E-set"/>
</dbReference>
<proteinExistence type="predicted"/>
<keyword evidence="3 10" id="KW-0812">Transmembrane</keyword>
<dbReference type="SUPFAM" id="SSF81296">
    <property type="entry name" value="E set domains"/>
    <property type="match status" value="1"/>
</dbReference>
<keyword evidence="2" id="KW-1003">Cell membrane</keyword>
<evidence type="ECO:0000256" key="2">
    <source>
        <dbReference type="ARBA" id="ARBA00022475"/>
    </source>
</evidence>
<dbReference type="RefSeq" id="WP_168089482.1">
    <property type="nucleotide sequence ID" value="NZ_JAAVJC010000193.1"/>
</dbReference>
<dbReference type="InterPro" id="IPR008457">
    <property type="entry name" value="Cu-R_CopD_dom"/>
</dbReference>
<feature type="transmembrane region" description="Helical" evidence="10">
    <location>
        <begin position="248"/>
        <end position="266"/>
    </location>
</feature>
<feature type="compositionally biased region" description="Basic and acidic residues" evidence="9">
    <location>
        <begin position="77"/>
        <end position="94"/>
    </location>
</feature>
<evidence type="ECO:0000259" key="13">
    <source>
        <dbReference type="Pfam" id="PF05425"/>
    </source>
</evidence>
<feature type="transmembrane region" description="Helical" evidence="10">
    <location>
        <begin position="399"/>
        <end position="416"/>
    </location>
</feature>
<feature type="domain" description="Copper resistance protein D" evidence="13">
    <location>
        <begin position="357"/>
        <end position="427"/>
    </location>
</feature>
<dbReference type="Proteomes" id="UP000727056">
    <property type="component" value="Unassembled WGS sequence"/>
</dbReference>
<feature type="compositionally biased region" description="Low complexity" evidence="9">
    <location>
        <begin position="442"/>
        <end position="464"/>
    </location>
</feature>
<feature type="signal peptide" evidence="11">
    <location>
        <begin position="1"/>
        <end position="27"/>
    </location>
</feature>
<evidence type="ECO:0000256" key="11">
    <source>
        <dbReference type="SAM" id="SignalP"/>
    </source>
</evidence>
<feature type="transmembrane region" description="Helical" evidence="10">
    <location>
        <begin position="167"/>
        <end position="186"/>
    </location>
</feature>
<evidence type="ECO:0000256" key="4">
    <source>
        <dbReference type="ARBA" id="ARBA00022723"/>
    </source>
</evidence>
<evidence type="ECO:0000256" key="1">
    <source>
        <dbReference type="ARBA" id="ARBA00004651"/>
    </source>
</evidence>
<feature type="transmembrane region" description="Helical" evidence="10">
    <location>
        <begin position="287"/>
        <end position="306"/>
    </location>
</feature>
<dbReference type="PANTHER" id="PTHR34820:SF4">
    <property type="entry name" value="INNER MEMBRANE PROTEIN YEBZ"/>
    <property type="match status" value="1"/>
</dbReference>
<feature type="region of interest" description="Disordered" evidence="9">
    <location>
        <begin position="77"/>
        <end position="99"/>
    </location>
</feature>
<evidence type="ECO:0000313" key="15">
    <source>
        <dbReference type="Proteomes" id="UP000727056"/>
    </source>
</evidence>
<reference evidence="14 15" key="1">
    <citation type="submission" date="2020-03" db="EMBL/GenBank/DDBJ databases">
        <title>Draft genome of Streptomyces sp. ventii, isolated from the Axial Seamount in the Pacific Ocean, and resequencing of the two type strains Streptomyces lonarensis strain NCL 716 and Streptomyces bohaiensis strain 11A07.</title>
        <authorList>
            <person name="Loughran R.M."/>
            <person name="Pfannmuller K.M."/>
            <person name="Wasson B.J."/>
            <person name="Deadmond M.C."/>
            <person name="Paddock B.E."/>
            <person name="Koyack M.J."/>
            <person name="Gallegos D.A."/>
            <person name="Mitchell E.A."/>
            <person name="Ushijima B."/>
            <person name="Saw J.H."/>
            <person name="Mcphail K.L."/>
            <person name="Videau P."/>
        </authorList>
    </citation>
    <scope>NUCLEOTIDE SEQUENCE [LARGE SCALE GENOMIC DNA]</scope>
    <source>
        <strain evidence="14 15">11A07</strain>
    </source>
</reference>
<keyword evidence="8 10" id="KW-0472">Membrane</keyword>
<feature type="compositionally biased region" description="Basic and acidic residues" evidence="9">
    <location>
        <begin position="500"/>
        <end position="516"/>
    </location>
</feature>
<dbReference type="InterPro" id="IPR007348">
    <property type="entry name" value="CopC_dom"/>
</dbReference>
<comment type="caution">
    <text evidence="14">The sequence shown here is derived from an EMBL/GenBank/DDBJ whole genome shotgun (WGS) entry which is preliminary data.</text>
</comment>
<evidence type="ECO:0008006" key="16">
    <source>
        <dbReference type="Google" id="ProtNLM"/>
    </source>
</evidence>
<keyword evidence="5 11" id="KW-0732">Signal</keyword>
<evidence type="ECO:0000259" key="12">
    <source>
        <dbReference type="Pfam" id="PF04234"/>
    </source>
</evidence>
<evidence type="ECO:0000256" key="8">
    <source>
        <dbReference type="ARBA" id="ARBA00023136"/>
    </source>
</evidence>
<keyword evidence="4" id="KW-0479">Metal-binding</keyword>
<dbReference type="EMBL" id="JAAVJC010000193">
    <property type="protein sequence ID" value="NJQ16770.1"/>
    <property type="molecule type" value="Genomic_DNA"/>
</dbReference>
<dbReference type="PROSITE" id="PS51318">
    <property type="entry name" value="TAT"/>
    <property type="match status" value="1"/>
</dbReference>
<dbReference type="InterPro" id="IPR014755">
    <property type="entry name" value="Cu-Rt/internalin_Ig-like"/>
</dbReference>
<feature type="transmembrane region" description="Helical" evidence="10">
    <location>
        <begin position="198"/>
        <end position="217"/>
    </location>
</feature>
<sequence length="678" mass="68515">MDTPHLSRAPRLRAAAAALLLAVTALAAVLLAAAPAAAHASLLGSDPEDGTVLDAAPGEVVLHFSEDVATSADSVRVLDPEGNRVDTGSPERRPGAVGGGTSYAVPLGSEIADGTYTVAWQVVSTDSHPVAGAFTFSVGAPSETSVVVADGPAEDPAVALLYDSGRYAAYAGYLLVVGAAAFLLLCRPPAARRPLVRRVATLGWALAAGATVALLLLRQPYITGGGIGEVVRLAGITEVVDTRTGVALLARLAVLALVAGFLFRLLRDPDPEDGCPRDGGAEGTTPGARGALGTGAVLAAGLAATWSLAEHAASGPQTHIAVPADMLHMAAAAVWLGGLVTLLLLLHRGGTPAVSGAVVRRFSTAATVSVVLVAVTGVYQSWRQVGDWGQLASTGYGQLLGVKVALVALLLGVGWTSRRWTARLTDAPAPGAGTPEPPAPPADGTGSASAPDDPAPGDPALGDPAPAPDAPGTEQGPAAATGSARTPADPVRAAQLARQQEARGRARRLKDRDSDPVRSGLRRSVLVEAVIAALVLLATTALTTTPPARTVEEAGGAGATDTVGGGPVALELPFDTGGENGAGTVLVDITPGSTGDNELHIRTVDAAGEPLPAAELRVALTLPAEEIGPLRPDALLVDIGHWTLPGVQLPRPGEWEISLTIRTSDIDQVTETDTFPIG</sequence>
<keyword evidence="6 10" id="KW-1133">Transmembrane helix</keyword>
<gene>
    <name evidence="14" type="ORF">HCN52_18000</name>
</gene>
<keyword evidence="15" id="KW-1185">Reference proteome</keyword>
<feature type="region of interest" description="Disordered" evidence="9">
    <location>
        <begin position="425"/>
        <end position="517"/>
    </location>
</feature>
<protein>
    <recommendedName>
        <fullName evidence="16">Transporter</fullName>
    </recommendedName>
</protein>
<dbReference type="PANTHER" id="PTHR34820">
    <property type="entry name" value="INNER MEMBRANE PROTEIN YEBZ"/>
    <property type="match status" value="1"/>
</dbReference>
<keyword evidence="7" id="KW-0186">Copper</keyword>
<accession>A0ABX1CCE1</accession>
<evidence type="ECO:0000256" key="6">
    <source>
        <dbReference type="ARBA" id="ARBA00022989"/>
    </source>
</evidence>
<feature type="transmembrane region" description="Helical" evidence="10">
    <location>
        <begin position="358"/>
        <end position="379"/>
    </location>
</feature>
<dbReference type="InterPro" id="IPR006311">
    <property type="entry name" value="TAT_signal"/>
</dbReference>
<name>A0ABX1CCE1_9ACTN</name>
<evidence type="ECO:0000256" key="7">
    <source>
        <dbReference type="ARBA" id="ARBA00023008"/>
    </source>
</evidence>
<feature type="chain" id="PRO_5046875796" description="Transporter" evidence="11">
    <location>
        <begin position="28"/>
        <end position="678"/>
    </location>
</feature>
<feature type="transmembrane region" description="Helical" evidence="10">
    <location>
        <begin position="525"/>
        <end position="543"/>
    </location>
</feature>